<dbReference type="Pfam" id="PF14856">
    <property type="entry name" value="Hce2"/>
    <property type="match status" value="1"/>
</dbReference>
<organism evidence="3 4">
    <name type="scientific">Pseudoneurospora amorphoporcata</name>
    <dbReference type="NCBI Taxonomy" id="241081"/>
    <lineage>
        <taxon>Eukaryota</taxon>
        <taxon>Fungi</taxon>
        <taxon>Dikarya</taxon>
        <taxon>Ascomycota</taxon>
        <taxon>Pezizomycotina</taxon>
        <taxon>Sordariomycetes</taxon>
        <taxon>Sordariomycetidae</taxon>
        <taxon>Sordariales</taxon>
        <taxon>Sordariaceae</taxon>
        <taxon>Pseudoneurospora</taxon>
    </lineage>
</organism>
<evidence type="ECO:0000313" key="4">
    <source>
        <dbReference type="Proteomes" id="UP001303222"/>
    </source>
</evidence>
<reference evidence="3" key="2">
    <citation type="submission" date="2023-06" db="EMBL/GenBank/DDBJ databases">
        <authorList>
            <consortium name="Lawrence Berkeley National Laboratory"/>
            <person name="Mondo S.J."/>
            <person name="Hensen N."/>
            <person name="Bonometti L."/>
            <person name="Westerberg I."/>
            <person name="Brannstrom I.O."/>
            <person name="Guillou S."/>
            <person name="Cros-Aarteil S."/>
            <person name="Calhoun S."/>
            <person name="Haridas S."/>
            <person name="Kuo A."/>
            <person name="Pangilinan J."/>
            <person name="Riley R."/>
            <person name="Labutti K."/>
            <person name="Andreopoulos B."/>
            <person name="Lipzen A."/>
            <person name="Chen C."/>
            <person name="Yanf M."/>
            <person name="Daum C."/>
            <person name="Ng V."/>
            <person name="Clum A."/>
            <person name="Steindorff A."/>
            <person name="Ohm R."/>
            <person name="Martin F."/>
            <person name="Silar P."/>
            <person name="Natvig D."/>
            <person name="Lalanne C."/>
            <person name="Gautier V."/>
            <person name="Ament-Velasquez S.L."/>
            <person name="Kruys A."/>
            <person name="Hutchinson M.I."/>
            <person name="Powell A.J."/>
            <person name="Barry K."/>
            <person name="Miller A.N."/>
            <person name="Grigoriev I.V."/>
            <person name="Debuchy R."/>
            <person name="Gladieux P."/>
            <person name="Thoren M.H."/>
            <person name="Johannesson H."/>
        </authorList>
    </citation>
    <scope>NUCLEOTIDE SEQUENCE</scope>
    <source>
        <strain evidence="3">CBS 626.80</strain>
    </source>
</reference>
<dbReference type="InterPro" id="IPR029226">
    <property type="entry name" value="Ecp2-like"/>
</dbReference>
<gene>
    <name evidence="3" type="ORF">QBC32DRAFT_265845</name>
</gene>
<name>A0AAN6SEC6_9PEZI</name>
<accession>A0AAN6SEC6</accession>
<evidence type="ECO:0000259" key="2">
    <source>
        <dbReference type="Pfam" id="PF14856"/>
    </source>
</evidence>
<feature type="signal peptide" evidence="1">
    <location>
        <begin position="1"/>
        <end position="18"/>
    </location>
</feature>
<dbReference type="EMBL" id="MU859198">
    <property type="protein sequence ID" value="KAK3949866.1"/>
    <property type="molecule type" value="Genomic_DNA"/>
</dbReference>
<reference evidence="3" key="1">
    <citation type="journal article" date="2023" name="Mol. Phylogenet. Evol.">
        <title>Genome-scale phylogeny and comparative genomics of the fungal order Sordariales.</title>
        <authorList>
            <person name="Hensen N."/>
            <person name="Bonometti L."/>
            <person name="Westerberg I."/>
            <person name="Brannstrom I.O."/>
            <person name="Guillou S."/>
            <person name="Cros-Aarteil S."/>
            <person name="Calhoun S."/>
            <person name="Haridas S."/>
            <person name="Kuo A."/>
            <person name="Mondo S."/>
            <person name="Pangilinan J."/>
            <person name="Riley R."/>
            <person name="LaButti K."/>
            <person name="Andreopoulos B."/>
            <person name="Lipzen A."/>
            <person name="Chen C."/>
            <person name="Yan M."/>
            <person name="Daum C."/>
            <person name="Ng V."/>
            <person name="Clum A."/>
            <person name="Steindorff A."/>
            <person name="Ohm R.A."/>
            <person name="Martin F."/>
            <person name="Silar P."/>
            <person name="Natvig D.O."/>
            <person name="Lalanne C."/>
            <person name="Gautier V."/>
            <person name="Ament-Velasquez S.L."/>
            <person name="Kruys A."/>
            <person name="Hutchinson M.I."/>
            <person name="Powell A.J."/>
            <person name="Barry K."/>
            <person name="Miller A.N."/>
            <person name="Grigoriev I.V."/>
            <person name="Debuchy R."/>
            <person name="Gladieux P."/>
            <person name="Hiltunen Thoren M."/>
            <person name="Johannesson H."/>
        </authorList>
    </citation>
    <scope>NUCLEOTIDE SEQUENCE</scope>
    <source>
        <strain evidence="3">CBS 626.80</strain>
    </source>
</reference>
<feature type="domain" description="Ecp2 effector protein-like" evidence="2">
    <location>
        <begin position="61"/>
        <end position="173"/>
    </location>
</feature>
<protein>
    <recommendedName>
        <fullName evidence="2">Ecp2 effector protein-like domain-containing protein</fullName>
    </recommendedName>
</protein>
<evidence type="ECO:0000256" key="1">
    <source>
        <dbReference type="SAM" id="SignalP"/>
    </source>
</evidence>
<feature type="chain" id="PRO_5042857443" description="Ecp2 effector protein-like domain-containing protein" evidence="1">
    <location>
        <begin position="19"/>
        <end position="201"/>
    </location>
</feature>
<sequence>MITTTFFLRVTLLALGLAFTGTTTTALVLPSTTALELSPTNSPTNNSSDPLILPRSDHWECKNYASTVDESSRISPRWGDCTTMLANVQAKGALWKFPNWNGAQYEVAHYMTCAFGITVLAGQHPQGSWAKVGNHDLMMILDLIRGVKIKNVGGKSKDIDKEAKVGGKGRMECYLDVLRGKTFEVEWGLYHYCPHVEGLYC</sequence>
<evidence type="ECO:0000313" key="3">
    <source>
        <dbReference type="EMBL" id="KAK3949866.1"/>
    </source>
</evidence>
<proteinExistence type="predicted"/>
<dbReference type="Proteomes" id="UP001303222">
    <property type="component" value="Unassembled WGS sequence"/>
</dbReference>
<comment type="caution">
    <text evidence="3">The sequence shown here is derived from an EMBL/GenBank/DDBJ whole genome shotgun (WGS) entry which is preliminary data.</text>
</comment>
<keyword evidence="1" id="KW-0732">Signal</keyword>
<keyword evidence="4" id="KW-1185">Reference proteome</keyword>
<dbReference type="AlphaFoldDB" id="A0AAN6SEC6"/>